<comment type="caution">
    <text evidence="2">The sequence shown here is derived from an EMBL/GenBank/DDBJ whole genome shotgun (WGS) entry which is preliminary data.</text>
</comment>
<evidence type="ECO:0000256" key="1">
    <source>
        <dbReference type="SAM" id="Phobius"/>
    </source>
</evidence>
<keyword evidence="1" id="KW-0812">Transmembrane</keyword>
<feature type="transmembrane region" description="Helical" evidence="1">
    <location>
        <begin position="74"/>
        <end position="96"/>
    </location>
</feature>
<evidence type="ECO:0000313" key="3">
    <source>
        <dbReference type="Proteomes" id="UP000550401"/>
    </source>
</evidence>
<keyword evidence="1" id="KW-0472">Membrane</keyword>
<dbReference type="RefSeq" id="WP_182532924.1">
    <property type="nucleotide sequence ID" value="NZ_JACGXL010000008.1"/>
</dbReference>
<accession>A0A839F834</accession>
<dbReference type="Proteomes" id="UP000550401">
    <property type="component" value="Unassembled WGS sequence"/>
</dbReference>
<dbReference type="EMBL" id="JACGXL010000008">
    <property type="protein sequence ID" value="MBA8889899.1"/>
    <property type="molecule type" value="Genomic_DNA"/>
</dbReference>
<keyword evidence="1" id="KW-1133">Transmembrane helix</keyword>
<reference evidence="2 3" key="1">
    <citation type="submission" date="2020-07" db="EMBL/GenBank/DDBJ databases">
        <title>Genomic Encyclopedia of Type Strains, Phase IV (KMG-V): Genome sequencing to study the core and pangenomes of soil and plant-associated prokaryotes.</title>
        <authorList>
            <person name="Whitman W."/>
        </authorList>
    </citation>
    <scope>NUCLEOTIDE SEQUENCE [LARGE SCALE GENOMIC DNA]</scope>
    <source>
        <strain evidence="2 3">RH2WT43</strain>
    </source>
</reference>
<organism evidence="2 3">
    <name type="scientific">Dokdonella fugitiva</name>
    <dbReference type="NCBI Taxonomy" id="328517"/>
    <lineage>
        <taxon>Bacteria</taxon>
        <taxon>Pseudomonadati</taxon>
        <taxon>Pseudomonadota</taxon>
        <taxon>Gammaproteobacteria</taxon>
        <taxon>Lysobacterales</taxon>
        <taxon>Rhodanobacteraceae</taxon>
        <taxon>Dokdonella</taxon>
    </lineage>
</organism>
<feature type="transmembrane region" description="Helical" evidence="1">
    <location>
        <begin position="43"/>
        <end position="62"/>
    </location>
</feature>
<sequence length="103" mass="10976">MNKPATHTPNVDALVEARRIAIVAALSTFVVSVAFLSGFRTPAALLAAIGFAAVLERLHRLFHRFRRQGRRAALFRVVVVGVLAAGAVGAVLLAAVPMHSHRS</sequence>
<protein>
    <submittedName>
        <fullName evidence="2">Putative PurR-regulated permease PerM</fullName>
    </submittedName>
</protein>
<keyword evidence="3" id="KW-1185">Reference proteome</keyword>
<dbReference type="AlphaFoldDB" id="A0A839F834"/>
<feature type="transmembrane region" description="Helical" evidence="1">
    <location>
        <begin position="20"/>
        <end position="37"/>
    </location>
</feature>
<evidence type="ECO:0000313" key="2">
    <source>
        <dbReference type="EMBL" id="MBA8889899.1"/>
    </source>
</evidence>
<proteinExistence type="predicted"/>
<gene>
    <name evidence="2" type="ORF">FHW12_004146</name>
</gene>
<name>A0A839F834_9GAMM</name>